<dbReference type="FunFam" id="3.30.160.20:FF:000004">
    <property type="entry name" value="Peptide chain release factor 1"/>
    <property type="match status" value="1"/>
</dbReference>
<comment type="function">
    <text evidence="8">Mitochondrial peptide chain release factor that directs the termination of translation in response to the peptide chain termination codons UAA and UAG.</text>
</comment>
<proteinExistence type="inferred from homology"/>
<keyword evidence="3" id="KW-0488">Methylation</keyword>
<reference evidence="13 16" key="1">
    <citation type="submission" date="2021-07" db="EMBL/GenBank/DDBJ databases">
        <authorList>
            <person name="Imarazene B."/>
            <person name="Zahm M."/>
            <person name="Klopp C."/>
            <person name="Cabau C."/>
            <person name="Beille S."/>
            <person name="Jouanno E."/>
            <person name="Castinel A."/>
            <person name="Lluch J."/>
            <person name="Gil L."/>
            <person name="Kuchtly C."/>
            <person name="Lopez Roques C."/>
            <person name="Donnadieu C."/>
            <person name="Parrinello H."/>
            <person name="Journot L."/>
            <person name="Du K."/>
            <person name="Schartl M."/>
            <person name="Retaux S."/>
            <person name="Guiguen Y."/>
        </authorList>
    </citation>
    <scope>NUCLEOTIDE SEQUENCE [LARGE SCALE GENOMIC DNA]</scope>
    <source>
        <strain evidence="13">Pach_M1</strain>
        <tissue evidence="13">Testis</tissue>
    </source>
</reference>
<evidence type="ECO:0000256" key="11">
    <source>
        <dbReference type="SAM" id="Coils"/>
    </source>
</evidence>
<dbReference type="Pfam" id="PF00472">
    <property type="entry name" value="RF-1"/>
    <property type="match status" value="1"/>
</dbReference>
<dbReference type="SMART" id="SM00937">
    <property type="entry name" value="PCRF"/>
    <property type="match status" value="1"/>
</dbReference>
<dbReference type="GeneID" id="103022062"/>
<dbReference type="GO" id="GO:0070126">
    <property type="term" value="P:mitochondrial translational termination"/>
    <property type="evidence" value="ECO:0007669"/>
    <property type="project" value="UniProtKB-ARBA"/>
</dbReference>
<dbReference type="OrthoDB" id="2019491at2759"/>
<dbReference type="OMA" id="LEWEVFR"/>
<dbReference type="InterPro" id="IPR000352">
    <property type="entry name" value="Pep_chain_release_fac_I"/>
</dbReference>
<gene>
    <name evidence="13" type="primary">MTRF1L</name>
    <name evidence="13" type="ORF">AMEX_G9474</name>
</gene>
<evidence type="ECO:0000256" key="7">
    <source>
        <dbReference type="ARBA" id="ARBA00023128"/>
    </source>
</evidence>
<keyword evidence="5" id="KW-0809">Transit peptide</keyword>
<feature type="domain" description="Prokaryotic-type class I peptide chain release factors" evidence="12">
    <location>
        <begin position="315"/>
        <end position="331"/>
    </location>
</feature>
<dbReference type="PANTHER" id="PTHR43804">
    <property type="entry name" value="LD18447P"/>
    <property type="match status" value="1"/>
</dbReference>
<evidence type="ECO:0000256" key="6">
    <source>
        <dbReference type="ARBA" id="ARBA00023054"/>
    </source>
</evidence>
<comment type="subcellular location">
    <subcellularLocation>
        <location evidence="1">Mitochondrion</location>
    </subcellularLocation>
</comment>
<evidence type="ECO:0000256" key="9">
    <source>
        <dbReference type="ARBA" id="ARBA00070847"/>
    </source>
</evidence>
<feature type="coiled-coil region" evidence="11">
    <location>
        <begin position="131"/>
        <end position="168"/>
    </location>
</feature>
<sequence>MAASGCQKLSRVLQLLRLAAVKPGVFSRRQTAQSTDTPSSTGPLYVRHCSTAALLRHTCRHLRLQRGFHTTTPALAARILSVEEIFSMQSLHRYLRKVQTEYRDCLHSLNTGDSQIDEEELRGKRERLSVLDPLVQRITELEEKQKELEETEALLKENDADLHELAQTEKENCLTTIQEIKQQIISALIPEEESDMSDLVLEVTAGIGGQEAMLFTAEIFTMYQNFASFHGWGFEILEFMSSDIGGVRHATASISGPLSYKKMKFEAGVHRVQRVPKTEKQGRMHTSTMTVAILPQPAEISFTINPKDLRIETKRASGAGGQHVNTTNSAVRIVHLPTGIVSESQQERSQIINKEKAMKVLLAKLYSAKLEEETSKRLQARKLQIGTKGRSEKIRTYNFCQDRITDHRIGKTLHDLDAFLLGEDLLDEMSSSLQQFYDQEALMDFLEDNNTD</sequence>
<dbReference type="InterPro" id="IPR045853">
    <property type="entry name" value="Pep_chain_release_fac_I_sf"/>
</dbReference>
<evidence type="ECO:0000259" key="12">
    <source>
        <dbReference type="PROSITE" id="PS00745"/>
    </source>
</evidence>
<dbReference type="GO" id="GO:0016149">
    <property type="term" value="F:translation release factor activity, codon specific"/>
    <property type="evidence" value="ECO:0007669"/>
    <property type="project" value="UniProtKB-ARBA"/>
</dbReference>
<dbReference type="Proteomes" id="UP000752171">
    <property type="component" value="Unassembled WGS sequence"/>
</dbReference>
<keyword evidence="4" id="KW-0648">Protein biosynthesis</keyword>
<dbReference type="SUPFAM" id="SSF75620">
    <property type="entry name" value="Release factor"/>
    <property type="match status" value="1"/>
</dbReference>
<dbReference type="GO" id="GO:0005739">
    <property type="term" value="C:mitochondrion"/>
    <property type="evidence" value="ECO:0007669"/>
    <property type="project" value="UniProtKB-SubCell"/>
</dbReference>
<dbReference type="InterPro" id="IPR005139">
    <property type="entry name" value="PCRF"/>
</dbReference>
<reference evidence="14" key="2">
    <citation type="submission" date="2025-05" db="UniProtKB">
        <authorList>
            <consortium name="Ensembl"/>
        </authorList>
    </citation>
    <scope>IDENTIFICATION</scope>
</reference>
<dbReference type="AlphaFoldDB" id="A0A8B9HL73"/>
<evidence type="ECO:0000256" key="8">
    <source>
        <dbReference type="ARBA" id="ARBA00055528"/>
    </source>
</evidence>
<evidence type="ECO:0000256" key="3">
    <source>
        <dbReference type="ARBA" id="ARBA00022481"/>
    </source>
</evidence>
<dbReference type="Gene3D" id="3.30.160.20">
    <property type="match status" value="1"/>
</dbReference>
<dbReference type="FunFam" id="3.30.70.1660:FF:000011">
    <property type="entry name" value="Peptide chain release factor 1-like, mitochondrial"/>
    <property type="match status" value="1"/>
</dbReference>
<dbReference type="PANTHER" id="PTHR43804:SF3">
    <property type="entry name" value="PEPTIDE CHAIN RELEASE FACTOR 1-LIKE, MITOCHONDRIAL"/>
    <property type="match status" value="1"/>
</dbReference>
<dbReference type="PROSITE" id="PS00745">
    <property type="entry name" value="RF_PROK_I"/>
    <property type="match status" value="1"/>
</dbReference>
<dbReference type="CTD" id="54516"/>
<evidence type="ECO:0000256" key="1">
    <source>
        <dbReference type="ARBA" id="ARBA00004173"/>
    </source>
</evidence>
<dbReference type="Proteomes" id="UP000694621">
    <property type="component" value="Unplaced"/>
</dbReference>
<name>A0A8B9HL73_ASTMX</name>
<evidence type="ECO:0000313" key="13">
    <source>
        <dbReference type="EMBL" id="KAG9275004.1"/>
    </source>
</evidence>
<evidence type="ECO:0000256" key="4">
    <source>
        <dbReference type="ARBA" id="ARBA00022917"/>
    </source>
</evidence>
<dbReference type="KEGG" id="amex:103022062"/>
<evidence type="ECO:0000313" key="14">
    <source>
        <dbReference type="Ensembl" id="ENSAMXP00005011892.1"/>
    </source>
</evidence>
<evidence type="ECO:0000256" key="5">
    <source>
        <dbReference type="ARBA" id="ARBA00022946"/>
    </source>
</evidence>
<dbReference type="EMBL" id="JAICCE010000007">
    <property type="protein sequence ID" value="KAG9275004.1"/>
    <property type="molecule type" value="Genomic_DNA"/>
</dbReference>
<keyword evidence="7" id="KW-0496">Mitochondrion</keyword>
<dbReference type="InterPro" id="IPR050057">
    <property type="entry name" value="Prokaryotic/Mito_RF"/>
</dbReference>
<dbReference type="Ensembl" id="ENSAMXT00005013206.1">
    <property type="protein sequence ID" value="ENSAMXP00005011892.1"/>
    <property type="gene ID" value="ENSAMXG00005006452.1"/>
</dbReference>
<accession>A0A8B9HL73</accession>
<evidence type="ECO:0000256" key="10">
    <source>
        <dbReference type="ARBA" id="ARBA00082737"/>
    </source>
</evidence>
<organism evidence="14 15">
    <name type="scientific">Astyanax mexicanus</name>
    <name type="common">Blind cave fish</name>
    <name type="synonym">Astyanax fasciatus mexicanus</name>
    <dbReference type="NCBI Taxonomy" id="7994"/>
    <lineage>
        <taxon>Eukaryota</taxon>
        <taxon>Metazoa</taxon>
        <taxon>Chordata</taxon>
        <taxon>Craniata</taxon>
        <taxon>Vertebrata</taxon>
        <taxon>Euteleostomi</taxon>
        <taxon>Actinopterygii</taxon>
        <taxon>Neopterygii</taxon>
        <taxon>Teleostei</taxon>
        <taxon>Ostariophysi</taxon>
        <taxon>Characiformes</taxon>
        <taxon>Characoidei</taxon>
        <taxon>Acestrorhamphidae</taxon>
        <taxon>Acestrorhamphinae</taxon>
        <taxon>Astyanax</taxon>
    </lineage>
</organism>
<dbReference type="Gene3D" id="3.30.70.1660">
    <property type="match status" value="1"/>
</dbReference>
<evidence type="ECO:0000256" key="2">
    <source>
        <dbReference type="ARBA" id="ARBA00010835"/>
    </source>
</evidence>
<evidence type="ECO:0000313" key="16">
    <source>
        <dbReference type="Proteomes" id="UP000752171"/>
    </source>
</evidence>
<dbReference type="Pfam" id="PF03462">
    <property type="entry name" value="PCRF"/>
    <property type="match status" value="1"/>
</dbReference>
<dbReference type="FunFam" id="3.30.70.1660:FF:000004">
    <property type="entry name" value="Peptide chain release factor 1"/>
    <property type="match status" value="1"/>
</dbReference>
<dbReference type="Gene3D" id="6.10.140.1950">
    <property type="match status" value="1"/>
</dbReference>
<protein>
    <recommendedName>
        <fullName evidence="9">Peptide chain release factor 1-like, mitochondrial</fullName>
    </recommendedName>
    <alternativeName>
        <fullName evidence="10">Mitochondrial translational release factor 1-like</fullName>
    </alternativeName>
</protein>
<evidence type="ECO:0000313" key="15">
    <source>
        <dbReference type="Proteomes" id="UP000694621"/>
    </source>
</evidence>
<keyword evidence="6 11" id="KW-0175">Coiled coil</keyword>
<comment type="similarity">
    <text evidence="2">Belongs to the prokaryotic/mitochondrial release factor family.</text>
</comment>